<keyword evidence="5" id="KW-0611">Plant defense</keyword>
<proteinExistence type="inferred from homology"/>
<dbReference type="InterPro" id="IPR056789">
    <property type="entry name" value="LRR_R13L1-DRL21"/>
</dbReference>
<name>A0ABS8UZL2_DATST</name>
<dbReference type="Gene3D" id="3.80.10.10">
    <property type="entry name" value="Ribonuclease Inhibitor"/>
    <property type="match status" value="3"/>
</dbReference>
<comment type="similarity">
    <text evidence="1">Belongs to the disease resistance NB-LRR family.</text>
</comment>
<evidence type="ECO:0000256" key="5">
    <source>
        <dbReference type="ARBA" id="ARBA00022821"/>
    </source>
</evidence>
<feature type="domain" description="R13L1/DRL21-like LRR repeat region" evidence="8">
    <location>
        <begin position="504"/>
        <end position="566"/>
    </location>
</feature>
<dbReference type="Proteomes" id="UP000823775">
    <property type="component" value="Unassembled WGS sequence"/>
</dbReference>
<keyword evidence="6" id="KW-0067">ATP-binding</keyword>
<evidence type="ECO:0008006" key="11">
    <source>
        <dbReference type="Google" id="ProtNLM"/>
    </source>
</evidence>
<evidence type="ECO:0000256" key="3">
    <source>
        <dbReference type="ARBA" id="ARBA00022737"/>
    </source>
</evidence>
<protein>
    <recommendedName>
        <fullName evidence="11">Rx N-terminal domain-containing protein</fullName>
    </recommendedName>
</protein>
<dbReference type="Gene3D" id="1.20.5.4130">
    <property type="match status" value="1"/>
</dbReference>
<feature type="domain" description="R13L1/DRL21-like LRR repeat region" evidence="8">
    <location>
        <begin position="177"/>
        <end position="301"/>
    </location>
</feature>
<dbReference type="Pfam" id="PF25019">
    <property type="entry name" value="LRR_R13L1-DRL21"/>
    <property type="match status" value="2"/>
</dbReference>
<dbReference type="InterPro" id="IPR032675">
    <property type="entry name" value="LRR_dom_sf"/>
</dbReference>
<dbReference type="Pfam" id="PF18052">
    <property type="entry name" value="Rx_N"/>
    <property type="match status" value="1"/>
</dbReference>
<keyword evidence="2" id="KW-0433">Leucine-rich repeat</keyword>
<dbReference type="PANTHER" id="PTHR47186">
    <property type="entry name" value="LEUCINE-RICH REPEAT-CONTAINING PROTEIN 57"/>
    <property type="match status" value="1"/>
</dbReference>
<evidence type="ECO:0000313" key="10">
    <source>
        <dbReference type="Proteomes" id="UP000823775"/>
    </source>
</evidence>
<gene>
    <name evidence="9" type="ORF">HAX54_024498</name>
</gene>
<keyword evidence="4" id="KW-0547">Nucleotide-binding</keyword>
<accession>A0ABS8UZL2</accession>
<evidence type="ECO:0000256" key="1">
    <source>
        <dbReference type="ARBA" id="ARBA00008894"/>
    </source>
</evidence>
<organism evidence="9 10">
    <name type="scientific">Datura stramonium</name>
    <name type="common">Jimsonweed</name>
    <name type="synonym">Common thornapple</name>
    <dbReference type="NCBI Taxonomy" id="4076"/>
    <lineage>
        <taxon>Eukaryota</taxon>
        <taxon>Viridiplantae</taxon>
        <taxon>Streptophyta</taxon>
        <taxon>Embryophyta</taxon>
        <taxon>Tracheophyta</taxon>
        <taxon>Spermatophyta</taxon>
        <taxon>Magnoliopsida</taxon>
        <taxon>eudicotyledons</taxon>
        <taxon>Gunneridae</taxon>
        <taxon>Pentapetalae</taxon>
        <taxon>asterids</taxon>
        <taxon>lamiids</taxon>
        <taxon>Solanales</taxon>
        <taxon>Solanaceae</taxon>
        <taxon>Solanoideae</taxon>
        <taxon>Datureae</taxon>
        <taxon>Datura</taxon>
    </lineage>
</organism>
<evidence type="ECO:0000256" key="4">
    <source>
        <dbReference type="ARBA" id="ARBA00022741"/>
    </source>
</evidence>
<dbReference type="CDD" id="cd14798">
    <property type="entry name" value="RX-CC_like"/>
    <property type="match status" value="1"/>
</dbReference>
<dbReference type="SUPFAM" id="SSF52058">
    <property type="entry name" value="L domain-like"/>
    <property type="match status" value="2"/>
</dbReference>
<dbReference type="PANTHER" id="PTHR47186:SF3">
    <property type="entry name" value="OS09G0267800 PROTEIN"/>
    <property type="match status" value="1"/>
</dbReference>
<evidence type="ECO:0000313" key="9">
    <source>
        <dbReference type="EMBL" id="MCD9639777.1"/>
    </source>
</evidence>
<dbReference type="EMBL" id="JACEIK010002987">
    <property type="protein sequence ID" value="MCD9639777.1"/>
    <property type="molecule type" value="Genomic_DNA"/>
</dbReference>
<dbReference type="InterPro" id="IPR038005">
    <property type="entry name" value="RX-like_CC"/>
</dbReference>
<evidence type="ECO:0000256" key="6">
    <source>
        <dbReference type="ARBA" id="ARBA00022840"/>
    </source>
</evidence>
<dbReference type="InterPro" id="IPR041118">
    <property type="entry name" value="Rx_N"/>
</dbReference>
<feature type="domain" description="Disease resistance N-terminal" evidence="7">
    <location>
        <begin position="7"/>
        <end position="94"/>
    </location>
</feature>
<evidence type="ECO:0000256" key="2">
    <source>
        <dbReference type="ARBA" id="ARBA00022614"/>
    </source>
</evidence>
<keyword evidence="10" id="KW-1185">Reference proteome</keyword>
<comment type="caution">
    <text evidence="9">The sequence shown here is derived from an EMBL/GenBank/DDBJ whole genome shotgun (WGS) entry which is preliminary data.</text>
</comment>
<evidence type="ECO:0000259" key="8">
    <source>
        <dbReference type="Pfam" id="PF25019"/>
    </source>
</evidence>
<reference evidence="9 10" key="1">
    <citation type="journal article" date="2021" name="BMC Genomics">
        <title>Datura genome reveals duplications of psychoactive alkaloid biosynthetic genes and high mutation rate following tissue culture.</title>
        <authorList>
            <person name="Rajewski A."/>
            <person name="Carter-House D."/>
            <person name="Stajich J."/>
            <person name="Litt A."/>
        </authorList>
    </citation>
    <scope>NUCLEOTIDE SEQUENCE [LARGE SCALE GENOMIC DNA]</scope>
    <source>
        <strain evidence="9">AR-01</strain>
    </source>
</reference>
<sequence>MAEVLLVVQGVLRKVLPLAAEEISSSWGLKQDLQILAEKLEMIQALLSDAESKDLTSRAVQLWIKKLQSVATEADDALDEYTYVLLQKKMEGSLDKVLHFFSPSNPVLFHVEMARKVKKINHSLDEVHKSASGMGLRAVEVINASVTLREIRQTDPFVDDSQIVGRKNDISEMRCLIEKVGGLHNLKGEVKIYGLENVGNGEEARRANLSAKVNIHNLELHWSTRTQEFNDTDILEGLKPHTHLKGLTMRNFEGSKFPSWMVTSEHSMLLWNLVKIRLDNCNKCKQIPTLGQLTNLKIVLIPKLHNVKWIGEDFYGSTNHGDNTNESAPIAFPALQEFTLSGMSTLIGWSHAILSFANVFPQLDRFVVEDCPELANLPDFKSLQSLRAVNHFHVIPGIFNLQSLQKMSITGCDKLSTLPVGLEACTSLEWLNIQFCPVLQPEGVQWLSGLKELEIGYFSDDLVNFPFPKISDVYSVSSNTNDHTQPPCSLKLYGWPRVQDLPTQLQHLLGLRVLTLWGFEGLEALPEWLGNLSSLQILELYHCKKLKYLPSLQAMENLVNLRVLEMFGCRLLNKRCTLGKRPEWHKDCSHSRCSG</sequence>
<keyword evidence="3" id="KW-0677">Repeat</keyword>
<evidence type="ECO:0000259" key="7">
    <source>
        <dbReference type="Pfam" id="PF18052"/>
    </source>
</evidence>